<name>A0ABQ2WCD9_9ACTN</name>
<dbReference type="RefSeq" id="WP_189548009.1">
    <property type="nucleotide sequence ID" value="NZ_BMTF01000041.1"/>
</dbReference>
<sequence length="71" mass="7355">MKFVVLLIIGMALVVFSGQGAIRLLIDHDNGGVLSGLPFPGALCVYIAALAIGVLLAGWAQDRAKALGHLK</sequence>
<feature type="transmembrane region" description="Helical" evidence="1">
    <location>
        <begin position="36"/>
        <end position="60"/>
    </location>
</feature>
<dbReference type="Proteomes" id="UP000660675">
    <property type="component" value="Unassembled WGS sequence"/>
</dbReference>
<reference evidence="3" key="1">
    <citation type="journal article" date="2019" name="Int. J. Syst. Evol. Microbiol.">
        <title>The Global Catalogue of Microorganisms (GCM) 10K type strain sequencing project: providing services to taxonomists for standard genome sequencing and annotation.</title>
        <authorList>
            <consortium name="The Broad Institute Genomics Platform"/>
            <consortium name="The Broad Institute Genome Sequencing Center for Infectious Disease"/>
            <person name="Wu L."/>
            <person name="Ma J."/>
        </authorList>
    </citation>
    <scope>NUCLEOTIDE SEQUENCE [LARGE SCALE GENOMIC DNA]</scope>
    <source>
        <strain evidence="3">JCM 4376</strain>
    </source>
</reference>
<evidence type="ECO:0008006" key="4">
    <source>
        <dbReference type="Google" id="ProtNLM"/>
    </source>
</evidence>
<keyword evidence="1" id="KW-1133">Transmembrane helix</keyword>
<keyword evidence="1" id="KW-0472">Membrane</keyword>
<dbReference type="EMBL" id="BMTF01000041">
    <property type="protein sequence ID" value="GGV96757.1"/>
    <property type="molecule type" value="Genomic_DNA"/>
</dbReference>
<accession>A0ABQ2WCD9</accession>
<keyword evidence="3" id="KW-1185">Reference proteome</keyword>
<gene>
    <name evidence="2" type="ORF">GCM10015535_66790</name>
</gene>
<evidence type="ECO:0000256" key="1">
    <source>
        <dbReference type="SAM" id="Phobius"/>
    </source>
</evidence>
<comment type="caution">
    <text evidence="2">The sequence shown here is derived from an EMBL/GenBank/DDBJ whole genome shotgun (WGS) entry which is preliminary data.</text>
</comment>
<evidence type="ECO:0000313" key="3">
    <source>
        <dbReference type="Proteomes" id="UP000660675"/>
    </source>
</evidence>
<protein>
    <recommendedName>
        <fullName evidence="4">DUF1049 domain-containing protein</fullName>
    </recommendedName>
</protein>
<proteinExistence type="predicted"/>
<evidence type="ECO:0000313" key="2">
    <source>
        <dbReference type="EMBL" id="GGV96757.1"/>
    </source>
</evidence>
<keyword evidence="1" id="KW-0812">Transmembrane</keyword>
<organism evidence="2 3">
    <name type="scientific">Streptomyces gelaticus</name>
    <dbReference type="NCBI Taxonomy" id="285446"/>
    <lineage>
        <taxon>Bacteria</taxon>
        <taxon>Bacillati</taxon>
        <taxon>Actinomycetota</taxon>
        <taxon>Actinomycetes</taxon>
        <taxon>Kitasatosporales</taxon>
        <taxon>Streptomycetaceae</taxon>
        <taxon>Streptomyces</taxon>
    </lineage>
</organism>